<proteinExistence type="predicted"/>
<dbReference type="InParanoid" id="A0A165E922"/>
<evidence type="ECO:0000313" key="2">
    <source>
        <dbReference type="Proteomes" id="UP000076871"/>
    </source>
</evidence>
<dbReference type="EMBL" id="KV427624">
    <property type="protein sequence ID" value="KZT06500.1"/>
    <property type="molecule type" value="Genomic_DNA"/>
</dbReference>
<accession>A0A165E922</accession>
<sequence length="169" mass="18822">MLARAFIEFSVLIVSKTTARTPHFGAGNYLPFQQLFPSKGPIQSRLFVTRNTRIARGPCSSHFPPSVHHILDGSRTYNQCAKIVEGWPALICVTTTLPRAYRFRIRCDVSCCARILILHAAASVQSLCSSTLLFRMSCDVCLEFAGSHPVIGNAEFPRRRFTAFCPLLC</sequence>
<dbReference type="RefSeq" id="XP_040764240.1">
    <property type="nucleotide sequence ID" value="XM_040901476.1"/>
</dbReference>
<protein>
    <submittedName>
        <fullName evidence="1">Uncharacterized protein</fullName>
    </submittedName>
</protein>
<dbReference type="AlphaFoldDB" id="A0A165E922"/>
<dbReference type="GeneID" id="63818508"/>
<reference evidence="1 2" key="1">
    <citation type="journal article" date="2016" name="Mol. Biol. Evol.">
        <title>Comparative Genomics of Early-Diverging Mushroom-Forming Fungi Provides Insights into the Origins of Lignocellulose Decay Capabilities.</title>
        <authorList>
            <person name="Nagy L.G."/>
            <person name="Riley R."/>
            <person name="Tritt A."/>
            <person name="Adam C."/>
            <person name="Daum C."/>
            <person name="Floudas D."/>
            <person name="Sun H."/>
            <person name="Yadav J.S."/>
            <person name="Pangilinan J."/>
            <person name="Larsson K.H."/>
            <person name="Matsuura K."/>
            <person name="Barry K."/>
            <person name="Labutti K."/>
            <person name="Kuo R."/>
            <person name="Ohm R.A."/>
            <person name="Bhattacharya S.S."/>
            <person name="Shirouzu T."/>
            <person name="Yoshinaga Y."/>
            <person name="Martin F.M."/>
            <person name="Grigoriev I.V."/>
            <person name="Hibbett D.S."/>
        </authorList>
    </citation>
    <scope>NUCLEOTIDE SEQUENCE [LARGE SCALE GENOMIC DNA]</scope>
    <source>
        <strain evidence="1 2">93-53</strain>
    </source>
</reference>
<gene>
    <name evidence="1" type="ORF">LAESUDRAFT_180780</name>
</gene>
<dbReference type="Proteomes" id="UP000076871">
    <property type="component" value="Unassembled WGS sequence"/>
</dbReference>
<organism evidence="1 2">
    <name type="scientific">Laetiporus sulphureus 93-53</name>
    <dbReference type="NCBI Taxonomy" id="1314785"/>
    <lineage>
        <taxon>Eukaryota</taxon>
        <taxon>Fungi</taxon>
        <taxon>Dikarya</taxon>
        <taxon>Basidiomycota</taxon>
        <taxon>Agaricomycotina</taxon>
        <taxon>Agaricomycetes</taxon>
        <taxon>Polyporales</taxon>
        <taxon>Laetiporus</taxon>
    </lineage>
</organism>
<name>A0A165E922_9APHY</name>
<keyword evidence="2" id="KW-1185">Reference proteome</keyword>
<evidence type="ECO:0000313" key="1">
    <source>
        <dbReference type="EMBL" id="KZT06500.1"/>
    </source>
</evidence>